<proteinExistence type="predicted"/>
<dbReference type="STRING" id="309798.COPRO5265_1562"/>
<dbReference type="RefSeq" id="WP_012543771.1">
    <property type="nucleotide sequence ID" value="NC_011295.1"/>
</dbReference>
<keyword evidence="2" id="KW-1185">Reference proteome</keyword>
<reference evidence="1 2" key="2">
    <citation type="journal article" date="2014" name="Genome Announc.">
        <title>Complete Genome Sequence of Coprothermobacter proteolyticus DSM 5265.</title>
        <authorList>
            <person name="Alexiev A."/>
            <person name="Coil D.A."/>
            <person name="Badger J.H."/>
            <person name="Enticknap J."/>
            <person name="Ward N."/>
            <person name="Robb F.T."/>
            <person name="Eisen J.A."/>
        </authorList>
    </citation>
    <scope>NUCLEOTIDE SEQUENCE [LARGE SCALE GENOMIC DNA]</scope>
    <source>
        <strain evidence="2">ATCC 35245 / DSM 5265 / OCM 4 / BT</strain>
    </source>
</reference>
<dbReference type="HOGENOM" id="CLU_1064493_0_0_9"/>
<gene>
    <name evidence="1" type="ordered locus">COPRO5265_1562</name>
</gene>
<evidence type="ECO:0000313" key="1">
    <source>
        <dbReference type="EMBL" id="ACI17119.1"/>
    </source>
</evidence>
<sequence>MWTFDSYDELVDAIRERYSNFGLREEWMTSFLNLGEDYLRNNTLGPKQKTALNEYLRDAGFIERNRKSTELCDVVRFGYSLGSLSVLSVWAIIWANLCHNSGIFLWWANQPPGNYTRESMLQELRQTDKRERTLTNITNSLISTLQSTPIGKDLRQGEVIKSGRSRIVQKIGHPKLNLVEVIYAFYMFARKHEMFSISIEDMEPYVESPQKIFCITSAELADVLGSSKSEKLFKVTWTNDKVYLDLDEGLNEVDVLKMCISTGGG</sequence>
<evidence type="ECO:0000313" key="2">
    <source>
        <dbReference type="Proteomes" id="UP000001732"/>
    </source>
</evidence>
<dbReference type="OrthoDB" id="9926008at2"/>
<reference evidence="2" key="1">
    <citation type="submission" date="2008-08" db="EMBL/GenBank/DDBJ databases">
        <title>The complete genome sequence of Coprothermobacter proteolyticus strain ATCC 5245 / DSM 5265 / BT.</title>
        <authorList>
            <person name="Dodson R.J."/>
            <person name="Durkin A.S."/>
            <person name="Wu M."/>
            <person name="Eisen J."/>
            <person name="Sutton G."/>
        </authorList>
    </citation>
    <scope>NUCLEOTIDE SEQUENCE [LARGE SCALE GENOMIC DNA]</scope>
    <source>
        <strain evidence="2">ATCC 35245 / DSM 5265 / OCM 4 / BT</strain>
    </source>
</reference>
<protein>
    <recommendedName>
        <fullName evidence="3">DUF4007 domain-containing protein</fullName>
    </recommendedName>
</protein>
<dbReference type="eggNOG" id="COG1143">
    <property type="taxonomic scope" value="Bacteria"/>
</dbReference>
<dbReference type="EMBL" id="CP001145">
    <property type="protein sequence ID" value="ACI17119.1"/>
    <property type="molecule type" value="Genomic_DNA"/>
</dbReference>
<evidence type="ECO:0008006" key="3">
    <source>
        <dbReference type="Google" id="ProtNLM"/>
    </source>
</evidence>
<dbReference type="Proteomes" id="UP000001732">
    <property type="component" value="Chromosome"/>
</dbReference>
<accession>B5Y6E0</accession>
<dbReference type="AlphaFoldDB" id="B5Y6E0"/>
<organism evidence="1 2">
    <name type="scientific">Coprothermobacter proteolyticus (strain ATCC 35245 / DSM 5265 / OCM 4 / BT)</name>
    <dbReference type="NCBI Taxonomy" id="309798"/>
    <lineage>
        <taxon>Bacteria</taxon>
        <taxon>Pseudomonadati</taxon>
        <taxon>Coprothermobacterota</taxon>
        <taxon>Coprothermobacteria</taxon>
        <taxon>Coprothermobacterales</taxon>
        <taxon>Coprothermobacteraceae</taxon>
        <taxon>Coprothermobacter</taxon>
    </lineage>
</organism>
<name>B5Y6E0_COPPD</name>
<dbReference type="KEGG" id="cpo:COPRO5265_1562"/>